<dbReference type="AlphaFoldDB" id="A0A2Z7B0S5"/>
<accession>A0A2Z7B0S5</accession>
<dbReference type="EMBL" id="KV010264">
    <property type="protein sequence ID" value="KZV27853.1"/>
    <property type="molecule type" value="Genomic_DNA"/>
</dbReference>
<evidence type="ECO:0000313" key="3">
    <source>
        <dbReference type="Proteomes" id="UP000250235"/>
    </source>
</evidence>
<sequence>MLVKDLLRVVGVNFGRSIDCFHRKIHSIPSTTTTTTTKPDRKFTSFYTTLPPPPPPPPPEEARTI</sequence>
<feature type="compositionally biased region" description="Pro residues" evidence="1">
    <location>
        <begin position="50"/>
        <end position="59"/>
    </location>
</feature>
<organism evidence="2 3">
    <name type="scientific">Dorcoceras hygrometricum</name>
    <dbReference type="NCBI Taxonomy" id="472368"/>
    <lineage>
        <taxon>Eukaryota</taxon>
        <taxon>Viridiplantae</taxon>
        <taxon>Streptophyta</taxon>
        <taxon>Embryophyta</taxon>
        <taxon>Tracheophyta</taxon>
        <taxon>Spermatophyta</taxon>
        <taxon>Magnoliopsida</taxon>
        <taxon>eudicotyledons</taxon>
        <taxon>Gunneridae</taxon>
        <taxon>Pentapetalae</taxon>
        <taxon>asterids</taxon>
        <taxon>lamiids</taxon>
        <taxon>Lamiales</taxon>
        <taxon>Gesneriaceae</taxon>
        <taxon>Didymocarpoideae</taxon>
        <taxon>Trichosporeae</taxon>
        <taxon>Loxocarpinae</taxon>
        <taxon>Dorcoceras</taxon>
    </lineage>
</organism>
<feature type="region of interest" description="Disordered" evidence="1">
    <location>
        <begin position="30"/>
        <end position="65"/>
    </location>
</feature>
<gene>
    <name evidence="2" type="ORF">F511_37487</name>
</gene>
<keyword evidence="3" id="KW-1185">Reference proteome</keyword>
<reference evidence="2 3" key="1">
    <citation type="journal article" date="2015" name="Proc. Natl. Acad. Sci. U.S.A.">
        <title>The resurrection genome of Boea hygrometrica: A blueprint for survival of dehydration.</title>
        <authorList>
            <person name="Xiao L."/>
            <person name="Yang G."/>
            <person name="Zhang L."/>
            <person name="Yang X."/>
            <person name="Zhao S."/>
            <person name="Ji Z."/>
            <person name="Zhou Q."/>
            <person name="Hu M."/>
            <person name="Wang Y."/>
            <person name="Chen M."/>
            <person name="Xu Y."/>
            <person name="Jin H."/>
            <person name="Xiao X."/>
            <person name="Hu G."/>
            <person name="Bao F."/>
            <person name="Hu Y."/>
            <person name="Wan P."/>
            <person name="Li L."/>
            <person name="Deng X."/>
            <person name="Kuang T."/>
            <person name="Xiang C."/>
            <person name="Zhu J.K."/>
            <person name="Oliver M.J."/>
            <person name="He Y."/>
        </authorList>
    </citation>
    <scope>NUCLEOTIDE SEQUENCE [LARGE SCALE GENOMIC DNA]</scope>
    <source>
        <strain evidence="3">cv. XS01</strain>
    </source>
</reference>
<dbReference type="Proteomes" id="UP000250235">
    <property type="component" value="Unassembled WGS sequence"/>
</dbReference>
<protein>
    <submittedName>
        <fullName evidence="2">Uncharacterized protein</fullName>
    </submittedName>
</protein>
<proteinExistence type="predicted"/>
<evidence type="ECO:0000256" key="1">
    <source>
        <dbReference type="SAM" id="MobiDB-lite"/>
    </source>
</evidence>
<name>A0A2Z7B0S5_9LAMI</name>
<evidence type="ECO:0000313" key="2">
    <source>
        <dbReference type="EMBL" id="KZV27853.1"/>
    </source>
</evidence>